<dbReference type="HOGENOM" id="CLU_063084_1_3_1"/>
<keyword evidence="13" id="KW-0325">Glycoprotein</keyword>
<evidence type="ECO:0000256" key="12">
    <source>
        <dbReference type="ARBA" id="ARBA00023157"/>
    </source>
</evidence>
<reference evidence="18 19" key="1">
    <citation type="submission" date="2015-01" db="EMBL/GenBank/DDBJ databases">
        <title>The Genome Sequence of Rhinocladiella mackenzie CBS 650.93.</title>
        <authorList>
            <consortium name="The Broad Institute Genomics Platform"/>
            <person name="Cuomo C."/>
            <person name="de Hoog S."/>
            <person name="Gorbushina A."/>
            <person name="Stielow B."/>
            <person name="Teixiera M."/>
            <person name="Abouelleil A."/>
            <person name="Chapman S.B."/>
            <person name="Priest M."/>
            <person name="Young S.K."/>
            <person name="Wortman J."/>
            <person name="Nusbaum C."/>
            <person name="Birren B."/>
        </authorList>
    </citation>
    <scope>NUCLEOTIDE SEQUENCE [LARGE SCALE GENOMIC DNA]</scope>
    <source>
        <strain evidence="18 19">CBS 650.93</strain>
    </source>
</reference>
<evidence type="ECO:0000256" key="1">
    <source>
        <dbReference type="ARBA" id="ARBA00004609"/>
    </source>
</evidence>
<dbReference type="PROSITE" id="PS52012">
    <property type="entry name" value="CFEM"/>
    <property type="match status" value="1"/>
</dbReference>
<dbReference type="GO" id="GO:0005886">
    <property type="term" value="C:plasma membrane"/>
    <property type="evidence" value="ECO:0007669"/>
    <property type="project" value="UniProtKB-SubCell"/>
</dbReference>
<dbReference type="Proteomes" id="UP000053617">
    <property type="component" value="Unassembled WGS sequence"/>
</dbReference>
<evidence type="ECO:0000256" key="11">
    <source>
        <dbReference type="ARBA" id="ARBA00023136"/>
    </source>
</evidence>
<dbReference type="GO" id="GO:0046872">
    <property type="term" value="F:metal ion binding"/>
    <property type="evidence" value="ECO:0007669"/>
    <property type="project" value="UniProtKB-UniRule"/>
</dbReference>
<name>A0A0D2IMW9_9EURO</name>
<keyword evidence="7" id="KW-0336">GPI-anchor</keyword>
<feature type="chain" id="PRO_5002244145" description="CFEM domain-containing protein" evidence="16">
    <location>
        <begin position="21"/>
        <end position="160"/>
    </location>
</feature>
<proteinExistence type="inferred from homology"/>
<dbReference type="GO" id="GO:0098552">
    <property type="term" value="C:side of membrane"/>
    <property type="evidence" value="ECO:0007669"/>
    <property type="project" value="UniProtKB-KW"/>
</dbReference>
<dbReference type="VEuPathDB" id="FungiDB:Z518_05111"/>
<comment type="similarity">
    <text evidence="3">Belongs to the RBT5 family.</text>
</comment>
<dbReference type="Pfam" id="PF05730">
    <property type="entry name" value="CFEM"/>
    <property type="match status" value="1"/>
</dbReference>
<protein>
    <recommendedName>
        <fullName evidence="17">CFEM domain-containing protein</fullName>
    </recommendedName>
</protein>
<evidence type="ECO:0000256" key="14">
    <source>
        <dbReference type="ARBA" id="ARBA00023288"/>
    </source>
</evidence>
<feature type="disulfide bond" evidence="15">
    <location>
        <begin position="29"/>
        <end position="69"/>
    </location>
</feature>
<dbReference type="SMART" id="SM00747">
    <property type="entry name" value="CFEM"/>
    <property type="match status" value="1"/>
</dbReference>
<feature type="binding site" description="axial binding residue" evidence="15">
    <location>
        <position position="47"/>
    </location>
    <ligand>
        <name>heme</name>
        <dbReference type="ChEBI" id="CHEBI:30413"/>
    </ligand>
    <ligandPart>
        <name>Fe</name>
        <dbReference type="ChEBI" id="CHEBI:18248"/>
    </ligandPart>
</feature>
<evidence type="ECO:0000256" key="7">
    <source>
        <dbReference type="ARBA" id="ARBA00022622"/>
    </source>
</evidence>
<keyword evidence="19" id="KW-1185">Reference proteome</keyword>
<evidence type="ECO:0000256" key="16">
    <source>
        <dbReference type="SAM" id="SignalP"/>
    </source>
</evidence>
<evidence type="ECO:0000313" key="18">
    <source>
        <dbReference type="EMBL" id="KIX07134.1"/>
    </source>
</evidence>
<evidence type="ECO:0000256" key="3">
    <source>
        <dbReference type="ARBA" id="ARBA00010031"/>
    </source>
</evidence>
<feature type="disulfide bond" evidence="15">
    <location>
        <begin position="33"/>
        <end position="64"/>
    </location>
</feature>
<keyword evidence="4" id="KW-1003">Cell membrane</keyword>
<evidence type="ECO:0000256" key="15">
    <source>
        <dbReference type="PROSITE-ProRule" id="PRU01356"/>
    </source>
</evidence>
<dbReference type="EMBL" id="KN847477">
    <property type="protein sequence ID" value="KIX07134.1"/>
    <property type="molecule type" value="Genomic_DNA"/>
</dbReference>
<evidence type="ECO:0000256" key="2">
    <source>
        <dbReference type="ARBA" id="ARBA00004613"/>
    </source>
</evidence>
<feature type="domain" description="CFEM" evidence="17">
    <location>
        <begin position="1"/>
        <end position="112"/>
    </location>
</feature>
<gene>
    <name evidence="18" type="ORF">Z518_05111</name>
</gene>
<keyword evidence="11" id="KW-0472">Membrane</keyword>
<keyword evidence="8 15" id="KW-0479">Metal-binding</keyword>
<feature type="disulfide bond" evidence="15">
    <location>
        <begin position="43"/>
        <end position="50"/>
    </location>
</feature>
<comment type="subcellular location">
    <subcellularLocation>
        <location evidence="1">Cell membrane</location>
        <topology evidence="1">Lipid-anchor</topology>
        <topology evidence="1">GPI-anchor</topology>
    </subcellularLocation>
    <subcellularLocation>
        <location evidence="2">Secreted</location>
    </subcellularLocation>
</comment>
<dbReference type="OrthoDB" id="3065412at2759"/>
<dbReference type="PANTHER" id="PTHR37928:SF2">
    <property type="entry name" value="GPI ANCHORED CFEM DOMAIN PROTEIN (AFU_ORTHOLOGUE AFUA_6G10580)"/>
    <property type="match status" value="1"/>
</dbReference>
<keyword evidence="10 15" id="KW-0408">Iron</keyword>
<dbReference type="GeneID" id="25293182"/>
<evidence type="ECO:0000256" key="9">
    <source>
        <dbReference type="ARBA" id="ARBA00022729"/>
    </source>
</evidence>
<keyword evidence="5" id="KW-0964">Secreted</keyword>
<evidence type="ECO:0000256" key="8">
    <source>
        <dbReference type="ARBA" id="ARBA00022723"/>
    </source>
</evidence>
<evidence type="ECO:0000313" key="19">
    <source>
        <dbReference type="Proteomes" id="UP000053617"/>
    </source>
</evidence>
<dbReference type="GO" id="GO:0005576">
    <property type="term" value="C:extracellular region"/>
    <property type="evidence" value="ECO:0007669"/>
    <property type="project" value="UniProtKB-SubCell"/>
</dbReference>
<dbReference type="AlphaFoldDB" id="A0A0D2IMW9"/>
<keyword evidence="14" id="KW-0449">Lipoprotein</keyword>
<dbReference type="RefSeq" id="XP_013274270.1">
    <property type="nucleotide sequence ID" value="XM_013418816.1"/>
</dbReference>
<feature type="signal peptide" evidence="16">
    <location>
        <begin position="1"/>
        <end position="20"/>
    </location>
</feature>
<keyword evidence="12 15" id="KW-1015">Disulfide bond</keyword>
<evidence type="ECO:0000259" key="17">
    <source>
        <dbReference type="PROSITE" id="PS52012"/>
    </source>
</evidence>
<dbReference type="PANTHER" id="PTHR37928">
    <property type="entry name" value="CFEM DOMAIN PROTEIN (AFU_ORTHOLOGUE AFUA_6G14090)"/>
    <property type="match status" value="1"/>
</dbReference>
<keyword evidence="6 15" id="KW-0349">Heme</keyword>
<sequence>MRVLSLAPLGLLSLFHLATSQDLSSLPQCAQTCALSAISSTGCAVTDAHCICSASTFLSSVASCISTACSPADQQATLTFAQQYCLSGGVTITLPSSSAAGPTFTPAPTTTAPATISATTTSSYVAASGAPATYTGAAQILRQEWAGIMGVVGLGVAAVL</sequence>
<accession>A0A0D2IMW9</accession>
<evidence type="ECO:0000256" key="13">
    <source>
        <dbReference type="ARBA" id="ARBA00023180"/>
    </source>
</evidence>
<evidence type="ECO:0000256" key="10">
    <source>
        <dbReference type="ARBA" id="ARBA00023004"/>
    </source>
</evidence>
<evidence type="ECO:0000256" key="5">
    <source>
        <dbReference type="ARBA" id="ARBA00022525"/>
    </source>
</evidence>
<dbReference type="InterPro" id="IPR051735">
    <property type="entry name" value="CFEM_domain"/>
</dbReference>
<feature type="disulfide bond" evidence="15">
    <location>
        <begin position="52"/>
        <end position="85"/>
    </location>
</feature>
<dbReference type="InterPro" id="IPR008427">
    <property type="entry name" value="Extracellular_membr_CFEM_dom"/>
</dbReference>
<keyword evidence="9 16" id="KW-0732">Signal</keyword>
<evidence type="ECO:0000256" key="4">
    <source>
        <dbReference type="ARBA" id="ARBA00022475"/>
    </source>
</evidence>
<organism evidence="18 19">
    <name type="scientific">Rhinocladiella mackenziei CBS 650.93</name>
    <dbReference type="NCBI Taxonomy" id="1442369"/>
    <lineage>
        <taxon>Eukaryota</taxon>
        <taxon>Fungi</taxon>
        <taxon>Dikarya</taxon>
        <taxon>Ascomycota</taxon>
        <taxon>Pezizomycotina</taxon>
        <taxon>Eurotiomycetes</taxon>
        <taxon>Chaetothyriomycetidae</taxon>
        <taxon>Chaetothyriales</taxon>
        <taxon>Herpotrichiellaceae</taxon>
        <taxon>Rhinocladiella</taxon>
    </lineage>
</organism>
<dbReference type="STRING" id="1442369.A0A0D2IMW9"/>
<evidence type="ECO:0000256" key="6">
    <source>
        <dbReference type="ARBA" id="ARBA00022617"/>
    </source>
</evidence>